<dbReference type="InParanoid" id="K5V172"/>
<dbReference type="OrthoDB" id="3543113at2759"/>
<proteinExistence type="predicted"/>
<dbReference type="Proteomes" id="UP000008370">
    <property type="component" value="Unassembled WGS sequence"/>
</dbReference>
<keyword evidence="2" id="KW-1185">Reference proteome</keyword>
<evidence type="ECO:0000313" key="1">
    <source>
        <dbReference type="EMBL" id="EKM56236.1"/>
    </source>
</evidence>
<gene>
    <name evidence="1" type="ORF">PHACADRAFT_159813</name>
</gene>
<dbReference type="GeneID" id="18909144"/>
<dbReference type="Gene3D" id="3.80.10.10">
    <property type="entry name" value="Ribonuclease Inhibitor"/>
    <property type="match status" value="1"/>
</dbReference>
<evidence type="ECO:0008006" key="3">
    <source>
        <dbReference type="Google" id="ProtNLM"/>
    </source>
</evidence>
<accession>K5V172</accession>
<dbReference type="AlphaFoldDB" id="K5V172"/>
<reference evidence="1 2" key="1">
    <citation type="journal article" date="2012" name="BMC Genomics">
        <title>Comparative genomics of the white-rot fungi, Phanerochaete carnosa and P. chrysosporium, to elucidate the genetic basis of the distinct wood types they colonize.</title>
        <authorList>
            <person name="Suzuki H."/>
            <person name="MacDonald J."/>
            <person name="Syed K."/>
            <person name="Salamov A."/>
            <person name="Hori C."/>
            <person name="Aerts A."/>
            <person name="Henrissat B."/>
            <person name="Wiebenga A."/>
            <person name="vanKuyk P.A."/>
            <person name="Barry K."/>
            <person name="Lindquist E."/>
            <person name="LaButti K."/>
            <person name="Lapidus A."/>
            <person name="Lucas S."/>
            <person name="Coutinho P."/>
            <person name="Gong Y."/>
            <person name="Samejima M."/>
            <person name="Mahadevan R."/>
            <person name="Abou-Zaid M."/>
            <person name="de Vries R.P."/>
            <person name="Igarashi K."/>
            <person name="Yadav J.S."/>
            <person name="Grigoriev I.V."/>
            <person name="Master E.R."/>
        </authorList>
    </citation>
    <scope>NUCLEOTIDE SEQUENCE [LARGE SCALE GENOMIC DNA]</scope>
    <source>
        <strain evidence="1 2">HHB-10118-sp</strain>
    </source>
</reference>
<dbReference type="InterPro" id="IPR032675">
    <property type="entry name" value="LRR_dom_sf"/>
</dbReference>
<dbReference type="SUPFAM" id="SSF52047">
    <property type="entry name" value="RNI-like"/>
    <property type="match status" value="1"/>
</dbReference>
<dbReference type="KEGG" id="pco:PHACADRAFT_159813"/>
<organism evidence="1 2">
    <name type="scientific">Phanerochaete carnosa (strain HHB-10118-sp)</name>
    <name type="common">White-rot fungus</name>
    <name type="synonym">Peniophora carnosa</name>
    <dbReference type="NCBI Taxonomy" id="650164"/>
    <lineage>
        <taxon>Eukaryota</taxon>
        <taxon>Fungi</taxon>
        <taxon>Dikarya</taxon>
        <taxon>Basidiomycota</taxon>
        <taxon>Agaricomycotina</taxon>
        <taxon>Agaricomycetes</taxon>
        <taxon>Polyporales</taxon>
        <taxon>Phanerochaetaceae</taxon>
        <taxon>Phanerochaete</taxon>
    </lineage>
</organism>
<dbReference type="HOGENOM" id="CLU_1225152_0_0_1"/>
<protein>
    <recommendedName>
        <fullName evidence="3">F-box domain-containing protein</fullName>
    </recommendedName>
</protein>
<dbReference type="RefSeq" id="XP_007394092.1">
    <property type="nucleotide sequence ID" value="XM_007394030.1"/>
</dbReference>
<evidence type="ECO:0000313" key="2">
    <source>
        <dbReference type="Proteomes" id="UP000008370"/>
    </source>
</evidence>
<sequence>MFPIVPKFKDLRHLSIGMIYHDDPIWIDWTADGSVLESIFDLHSLESLDLADVPLRLTANNMKDIALAFPRLRKLHLSSNCSFYPVDVPACITVAVEDLSCFARHCPQMRELAITNTFVPIYTSQVPTPTPLPTESNLRELCLGQSHITDPQRVAAFCADVYPFAQITSNHIGCDEHGECWAKIVSSIDNMKNRMVVSRMLEERAAASRRTYHNVGVQVRPGDRDA</sequence>
<dbReference type="EMBL" id="JH930471">
    <property type="protein sequence ID" value="EKM56236.1"/>
    <property type="molecule type" value="Genomic_DNA"/>
</dbReference>
<name>K5V172_PHACS</name>